<dbReference type="AlphaFoldDB" id="A0A5R9DS51"/>
<dbReference type="InterPro" id="IPR002104">
    <property type="entry name" value="Integrase_catalytic"/>
</dbReference>
<keyword evidence="2" id="KW-0175">Coiled coil</keyword>
<evidence type="ECO:0000259" key="3">
    <source>
        <dbReference type="Pfam" id="PF00589"/>
    </source>
</evidence>
<keyword evidence="6" id="KW-1185">Reference proteome</keyword>
<dbReference type="GO" id="GO:0003677">
    <property type="term" value="F:DNA binding"/>
    <property type="evidence" value="ECO:0007669"/>
    <property type="project" value="InterPro"/>
</dbReference>
<dbReference type="GO" id="GO:0006310">
    <property type="term" value="P:DNA recombination"/>
    <property type="evidence" value="ECO:0007669"/>
    <property type="project" value="UniProtKB-KW"/>
</dbReference>
<reference evidence="4 6" key="1">
    <citation type="submission" date="2019-05" db="EMBL/GenBank/DDBJ databases">
        <title>Streptomyces marianii sp. nov., a novel marine actinomycete from southern coast of India.</title>
        <authorList>
            <person name="Iniyan A.M."/>
            <person name="Wink J."/>
            <person name="Ramprasad E."/>
            <person name="Ramana C.V."/>
            <person name="Bunk B."/>
            <person name="Sproer C."/>
            <person name="Joseph F.-J.R.S."/>
            <person name="Vincent S.G.P."/>
        </authorList>
    </citation>
    <scope>NUCLEOTIDE SEQUENCE [LARGE SCALE GENOMIC DNA]</scope>
    <source>
        <strain evidence="4 6">ICN19</strain>
    </source>
</reference>
<accession>A0A5R9DS51</accession>
<evidence type="ECO:0000313" key="4">
    <source>
        <dbReference type="EMBL" id="TLQ38774.1"/>
    </source>
</evidence>
<feature type="domain" description="Tyr recombinase" evidence="3">
    <location>
        <begin position="23"/>
        <end position="68"/>
    </location>
</feature>
<sequence>MIPVVVEVDGQLVTKLLPFDKSKIFPYAYRHSFAQRHADANVDPDVLMDLMDHRELSTTQGYYRVSQERRREAVDRVTALQFDRRGTRVWRKAQGLLDSEHVRRAIGEVATAYGICLEPHNVAAGGQSCPLRFRCIGCDHFRTDVSYLPDLERYLSDLLRSRERLMSAFEADDWARSEAMPSEEEISRVRRLINRVKADLDDLSDEERAQIEEAVAVVRRGRSVMLGMPRVGQPLPDVRPWRLP</sequence>
<dbReference type="OrthoDB" id="8421690at2"/>
<dbReference type="Proteomes" id="UP000305921">
    <property type="component" value="Unassembled WGS sequence"/>
</dbReference>
<organism evidence="4 6">
    <name type="scientific">Streptomyces marianii</name>
    <dbReference type="NCBI Taxonomy" id="1817406"/>
    <lineage>
        <taxon>Bacteria</taxon>
        <taxon>Bacillati</taxon>
        <taxon>Actinomycetota</taxon>
        <taxon>Actinomycetes</taxon>
        <taxon>Kitasatosporales</taxon>
        <taxon>Streptomycetaceae</taxon>
        <taxon>Streptomyces</taxon>
    </lineage>
</organism>
<comment type="caution">
    <text evidence="4">The sequence shown here is derived from an EMBL/GenBank/DDBJ whole genome shotgun (WGS) entry which is preliminary data.</text>
</comment>
<evidence type="ECO:0000313" key="5">
    <source>
        <dbReference type="EMBL" id="TLQ47980.1"/>
    </source>
</evidence>
<dbReference type="EMBL" id="VAWE01000005">
    <property type="protein sequence ID" value="TLQ38774.1"/>
    <property type="molecule type" value="Genomic_DNA"/>
</dbReference>
<dbReference type="GO" id="GO:0015074">
    <property type="term" value="P:DNA integration"/>
    <property type="evidence" value="ECO:0007669"/>
    <property type="project" value="InterPro"/>
</dbReference>
<dbReference type="Gene3D" id="1.10.443.10">
    <property type="entry name" value="Intergrase catalytic core"/>
    <property type="match status" value="1"/>
</dbReference>
<dbReference type="EMBL" id="VAWE01000001">
    <property type="protein sequence ID" value="TLQ47980.1"/>
    <property type="molecule type" value="Genomic_DNA"/>
</dbReference>
<name>A0A5R9DS51_9ACTN</name>
<evidence type="ECO:0000256" key="1">
    <source>
        <dbReference type="ARBA" id="ARBA00023172"/>
    </source>
</evidence>
<dbReference type="InterPro" id="IPR013762">
    <property type="entry name" value="Integrase-like_cat_sf"/>
</dbReference>
<proteinExistence type="predicted"/>
<evidence type="ECO:0000313" key="6">
    <source>
        <dbReference type="Proteomes" id="UP000305921"/>
    </source>
</evidence>
<gene>
    <name evidence="5" type="ORF">FEF34_03050</name>
    <name evidence="4" type="ORF">FEF34_40675</name>
</gene>
<evidence type="ECO:0000256" key="2">
    <source>
        <dbReference type="SAM" id="Coils"/>
    </source>
</evidence>
<keyword evidence="1" id="KW-0233">DNA recombination</keyword>
<dbReference type="SUPFAM" id="SSF56349">
    <property type="entry name" value="DNA breaking-rejoining enzymes"/>
    <property type="match status" value="1"/>
</dbReference>
<protein>
    <submittedName>
        <fullName evidence="4">Transposase</fullName>
    </submittedName>
</protein>
<dbReference type="Pfam" id="PF00589">
    <property type="entry name" value="Phage_integrase"/>
    <property type="match status" value="1"/>
</dbReference>
<dbReference type="InterPro" id="IPR011010">
    <property type="entry name" value="DNA_brk_join_enz"/>
</dbReference>
<feature type="coiled-coil region" evidence="2">
    <location>
        <begin position="186"/>
        <end position="213"/>
    </location>
</feature>